<evidence type="ECO:0000259" key="18">
    <source>
        <dbReference type="PROSITE" id="PS50885"/>
    </source>
</evidence>
<dbReference type="SMART" id="SM00387">
    <property type="entry name" value="HATPase_c"/>
    <property type="match status" value="1"/>
</dbReference>
<dbReference type="InterPro" id="IPR003661">
    <property type="entry name" value="HisK_dim/P_dom"/>
</dbReference>
<dbReference type="GO" id="GO:0000155">
    <property type="term" value="F:phosphorelay sensor kinase activity"/>
    <property type="evidence" value="ECO:0007669"/>
    <property type="project" value="InterPro"/>
</dbReference>
<evidence type="ECO:0000256" key="12">
    <source>
        <dbReference type="ARBA" id="ARBA00022989"/>
    </source>
</evidence>
<dbReference type="InterPro" id="IPR003594">
    <property type="entry name" value="HATPase_dom"/>
</dbReference>
<keyword evidence="12 16" id="KW-1133">Transmembrane helix</keyword>
<dbReference type="SUPFAM" id="SSF55874">
    <property type="entry name" value="ATPase domain of HSP90 chaperone/DNA topoisomerase II/histidine kinase"/>
    <property type="match status" value="1"/>
</dbReference>
<evidence type="ECO:0000259" key="17">
    <source>
        <dbReference type="PROSITE" id="PS50109"/>
    </source>
</evidence>
<dbReference type="KEGG" id="slaa:EUU25_07300"/>
<comment type="subcellular location">
    <subcellularLocation>
        <location evidence="2">Cell inner membrane</location>
        <topology evidence="2">Multi-pass membrane protein</topology>
    </subcellularLocation>
</comment>
<keyword evidence="6" id="KW-0597">Phosphoprotein</keyword>
<protein>
    <recommendedName>
        <fullName evidence="3">histidine kinase</fullName>
        <ecNumber evidence="3">2.7.13.3</ecNumber>
    </recommendedName>
</protein>
<evidence type="ECO:0000256" key="4">
    <source>
        <dbReference type="ARBA" id="ARBA00022475"/>
    </source>
</evidence>
<dbReference type="InterPro" id="IPR036097">
    <property type="entry name" value="HisK_dim/P_sf"/>
</dbReference>
<feature type="region of interest" description="Disordered" evidence="15">
    <location>
        <begin position="70"/>
        <end position="91"/>
    </location>
</feature>
<evidence type="ECO:0000256" key="2">
    <source>
        <dbReference type="ARBA" id="ARBA00004429"/>
    </source>
</evidence>
<evidence type="ECO:0000256" key="15">
    <source>
        <dbReference type="SAM" id="MobiDB-lite"/>
    </source>
</evidence>
<evidence type="ECO:0000256" key="13">
    <source>
        <dbReference type="ARBA" id="ARBA00023012"/>
    </source>
</evidence>
<keyword evidence="11" id="KW-0067">ATP-binding</keyword>
<dbReference type="Pfam" id="PF02518">
    <property type="entry name" value="HATPase_c"/>
    <property type="match status" value="1"/>
</dbReference>
<dbReference type="EMBL" id="CP035733">
    <property type="protein sequence ID" value="QGY80443.1"/>
    <property type="molecule type" value="Genomic_DNA"/>
</dbReference>
<dbReference type="CDD" id="cd00082">
    <property type="entry name" value="HisKA"/>
    <property type="match status" value="1"/>
</dbReference>
<evidence type="ECO:0000313" key="20">
    <source>
        <dbReference type="Proteomes" id="UP000428803"/>
    </source>
</evidence>
<dbReference type="SMART" id="SM00388">
    <property type="entry name" value="HisKA"/>
    <property type="match status" value="1"/>
</dbReference>
<dbReference type="Gene3D" id="1.10.287.130">
    <property type="match status" value="1"/>
</dbReference>
<evidence type="ECO:0000256" key="5">
    <source>
        <dbReference type="ARBA" id="ARBA00022519"/>
    </source>
</evidence>
<evidence type="ECO:0000256" key="1">
    <source>
        <dbReference type="ARBA" id="ARBA00000085"/>
    </source>
</evidence>
<dbReference type="Pfam" id="PF00512">
    <property type="entry name" value="HisKA"/>
    <property type="match status" value="1"/>
</dbReference>
<dbReference type="PROSITE" id="PS50885">
    <property type="entry name" value="HAMP"/>
    <property type="match status" value="1"/>
</dbReference>
<sequence>MLRGFRFWPRSLYGQILLVTASALLIAQSINATLLVFGVRNRAVSETAAMVVSRVANQIERLEAEGTPVGEPDRWFKRQESRSGERRRRSPPVAITVGTGPILIERSDVQEEISERAQEFFRQGEINVSAVRISTVSVKLLPAALREAQLRRWNGGRMRDPNLRAPNRAVLLSAQLPDGTWVNAAGLVRPDEGASIFALLLQTFTLFIAVMIPLALVARRIADPLNKLTQRVQRVGLTDEVDVLQPAGPDDVKQLIEAFNAMHARVSALLGEKDVMLGAIGHDLKTPLAALRVRIESVEDDHEREKMAATVDEMVTILDDILTLARLGKSGEALQTVDIGALIESVAGEFEPVEFEMPDTRVIASIRPVLLRRALRNLIGNAILYGRVAAIQIDSRANLVTINIDDRGPGIDPTQIESMFEPFTRAEKSRSRSTGGSGLGLTISRAIARAHGGDLTLSNREEGGLRATFSFQG</sequence>
<feature type="domain" description="Histidine kinase" evidence="17">
    <location>
        <begin position="279"/>
        <end position="473"/>
    </location>
</feature>
<evidence type="ECO:0000256" key="8">
    <source>
        <dbReference type="ARBA" id="ARBA00022692"/>
    </source>
</evidence>
<proteinExistence type="predicted"/>
<dbReference type="InterPro" id="IPR003660">
    <property type="entry name" value="HAMP_dom"/>
</dbReference>
<dbReference type="InterPro" id="IPR004358">
    <property type="entry name" value="Sig_transdc_His_kin-like_C"/>
</dbReference>
<keyword evidence="4" id="KW-1003">Cell membrane</keyword>
<feature type="domain" description="HAMP" evidence="18">
    <location>
        <begin position="219"/>
        <end position="271"/>
    </location>
</feature>
<dbReference type="Pfam" id="PF00672">
    <property type="entry name" value="HAMP"/>
    <property type="match status" value="1"/>
</dbReference>
<dbReference type="SUPFAM" id="SSF47384">
    <property type="entry name" value="Homodimeric domain of signal transducing histidine kinase"/>
    <property type="match status" value="1"/>
</dbReference>
<keyword evidence="13" id="KW-0902">Two-component regulatory system</keyword>
<feature type="transmembrane region" description="Helical" evidence="16">
    <location>
        <begin position="196"/>
        <end position="218"/>
    </location>
</feature>
<keyword evidence="14 16" id="KW-0472">Membrane</keyword>
<dbReference type="GO" id="GO:0005886">
    <property type="term" value="C:plasma membrane"/>
    <property type="evidence" value="ECO:0007669"/>
    <property type="project" value="UniProtKB-SubCell"/>
</dbReference>
<evidence type="ECO:0000256" key="6">
    <source>
        <dbReference type="ARBA" id="ARBA00022553"/>
    </source>
</evidence>
<organism evidence="19 20">
    <name type="scientific">Sphingorhabdus lacus</name>
    <dbReference type="NCBI Taxonomy" id="392610"/>
    <lineage>
        <taxon>Bacteria</taxon>
        <taxon>Pseudomonadati</taxon>
        <taxon>Pseudomonadota</taxon>
        <taxon>Alphaproteobacteria</taxon>
        <taxon>Sphingomonadales</taxon>
        <taxon>Sphingomonadaceae</taxon>
        <taxon>Sphingorhabdus</taxon>
    </lineage>
</organism>
<accession>A0A6I6LDM8</accession>
<dbReference type="GO" id="GO:0005524">
    <property type="term" value="F:ATP binding"/>
    <property type="evidence" value="ECO:0007669"/>
    <property type="project" value="UniProtKB-KW"/>
</dbReference>
<dbReference type="InterPro" id="IPR005467">
    <property type="entry name" value="His_kinase_dom"/>
</dbReference>
<dbReference type="InterPro" id="IPR036890">
    <property type="entry name" value="HATPase_C_sf"/>
</dbReference>
<keyword evidence="20" id="KW-1185">Reference proteome</keyword>
<evidence type="ECO:0000256" key="7">
    <source>
        <dbReference type="ARBA" id="ARBA00022679"/>
    </source>
</evidence>
<name>A0A6I6LDM8_9SPHN</name>
<keyword evidence="9" id="KW-0547">Nucleotide-binding</keyword>
<keyword evidence="10" id="KW-0418">Kinase</keyword>
<evidence type="ECO:0000256" key="10">
    <source>
        <dbReference type="ARBA" id="ARBA00022777"/>
    </source>
</evidence>
<evidence type="ECO:0000256" key="9">
    <source>
        <dbReference type="ARBA" id="ARBA00022741"/>
    </source>
</evidence>
<dbReference type="PANTHER" id="PTHR44936:SF5">
    <property type="entry name" value="SENSOR HISTIDINE KINASE ENVZ"/>
    <property type="match status" value="1"/>
</dbReference>
<dbReference type="PRINTS" id="PR00344">
    <property type="entry name" value="BCTRLSENSOR"/>
</dbReference>
<dbReference type="CDD" id="cd00075">
    <property type="entry name" value="HATPase"/>
    <property type="match status" value="1"/>
</dbReference>
<gene>
    <name evidence="19" type="ORF">EUU25_07300</name>
</gene>
<dbReference type="AlphaFoldDB" id="A0A6I6LDM8"/>
<reference evidence="20" key="1">
    <citation type="submission" date="2019-01" db="EMBL/GenBank/DDBJ databases">
        <title>Sphingorhabdus lacus sp.nov., isolated from an oligotrophic freshwater lake.</title>
        <authorList>
            <person name="Park M."/>
        </authorList>
    </citation>
    <scope>NUCLEOTIDE SEQUENCE [LARGE SCALE GENOMIC DNA]</scope>
    <source>
        <strain evidence="20">IMCC1753</strain>
    </source>
</reference>
<feature type="compositionally biased region" description="Basic and acidic residues" evidence="15">
    <location>
        <begin position="71"/>
        <end position="84"/>
    </location>
</feature>
<evidence type="ECO:0000256" key="16">
    <source>
        <dbReference type="SAM" id="Phobius"/>
    </source>
</evidence>
<dbReference type="InterPro" id="IPR050980">
    <property type="entry name" value="2C_sensor_his_kinase"/>
</dbReference>
<evidence type="ECO:0000256" key="3">
    <source>
        <dbReference type="ARBA" id="ARBA00012438"/>
    </source>
</evidence>
<evidence type="ECO:0000313" key="19">
    <source>
        <dbReference type="EMBL" id="QGY80443.1"/>
    </source>
</evidence>
<dbReference type="Gene3D" id="3.30.565.10">
    <property type="entry name" value="Histidine kinase-like ATPase, C-terminal domain"/>
    <property type="match status" value="1"/>
</dbReference>
<keyword evidence="5" id="KW-0997">Cell inner membrane</keyword>
<keyword evidence="7" id="KW-0808">Transferase</keyword>
<dbReference type="Proteomes" id="UP000428803">
    <property type="component" value="Chromosome"/>
</dbReference>
<evidence type="ECO:0000256" key="14">
    <source>
        <dbReference type="ARBA" id="ARBA00023136"/>
    </source>
</evidence>
<comment type="catalytic activity">
    <reaction evidence="1">
        <text>ATP + protein L-histidine = ADP + protein N-phospho-L-histidine.</text>
        <dbReference type="EC" id="2.7.13.3"/>
    </reaction>
</comment>
<dbReference type="PROSITE" id="PS50109">
    <property type="entry name" value="HIS_KIN"/>
    <property type="match status" value="1"/>
</dbReference>
<dbReference type="EC" id="2.7.13.3" evidence="3"/>
<dbReference type="SMART" id="SM00304">
    <property type="entry name" value="HAMP"/>
    <property type="match status" value="1"/>
</dbReference>
<dbReference type="PANTHER" id="PTHR44936">
    <property type="entry name" value="SENSOR PROTEIN CREC"/>
    <property type="match status" value="1"/>
</dbReference>
<evidence type="ECO:0000256" key="11">
    <source>
        <dbReference type="ARBA" id="ARBA00022840"/>
    </source>
</evidence>
<keyword evidence="8 16" id="KW-0812">Transmembrane</keyword>